<dbReference type="EMBL" id="MGJA01000008">
    <property type="protein sequence ID" value="OGM97807.1"/>
    <property type="molecule type" value="Genomic_DNA"/>
</dbReference>
<accession>A0A1F8EB10</accession>
<protein>
    <recommendedName>
        <fullName evidence="6">FAD/NAD(P)-binding domain-containing protein</fullName>
    </recommendedName>
</protein>
<proteinExistence type="inferred from homology"/>
<dbReference type="AlphaFoldDB" id="A0A1F8EB10"/>
<reference evidence="7 8" key="1">
    <citation type="journal article" date="2016" name="Nat. Commun.">
        <title>Thousands of microbial genomes shed light on interconnected biogeochemical processes in an aquifer system.</title>
        <authorList>
            <person name="Anantharaman K."/>
            <person name="Brown C.T."/>
            <person name="Hug L.A."/>
            <person name="Sharon I."/>
            <person name="Castelle C.J."/>
            <person name="Probst A.J."/>
            <person name="Thomas B.C."/>
            <person name="Singh A."/>
            <person name="Wilkins M.J."/>
            <person name="Karaoz U."/>
            <person name="Brodie E.L."/>
            <person name="Williams K.H."/>
            <person name="Hubbard S.S."/>
            <person name="Banfield J.F."/>
        </authorList>
    </citation>
    <scope>NUCLEOTIDE SEQUENCE [LARGE SCALE GENOMIC DNA]</scope>
</reference>
<keyword evidence="4" id="KW-0274">FAD</keyword>
<dbReference type="InterPro" id="IPR051169">
    <property type="entry name" value="NADH-Q_oxidoreductase"/>
</dbReference>
<gene>
    <name evidence="7" type="ORF">A2735_01460</name>
</gene>
<comment type="cofactor">
    <cofactor evidence="1">
        <name>FAD</name>
        <dbReference type="ChEBI" id="CHEBI:57692"/>
    </cofactor>
</comment>
<dbReference type="SUPFAM" id="SSF51905">
    <property type="entry name" value="FAD/NAD(P)-binding domain"/>
    <property type="match status" value="1"/>
</dbReference>
<dbReference type="InterPro" id="IPR036188">
    <property type="entry name" value="FAD/NAD-bd_sf"/>
</dbReference>
<dbReference type="GO" id="GO:0019646">
    <property type="term" value="P:aerobic electron transport chain"/>
    <property type="evidence" value="ECO:0007669"/>
    <property type="project" value="TreeGrafter"/>
</dbReference>
<dbReference type="PRINTS" id="PR00368">
    <property type="entry name" value="FADPNR"/>
</dbReference>
<comment type="caution">
    <text evidence="7">The sequence shown here is derived from an EMBL/GenBank/DDBJ whole genome shotgun (WGS) entry which is preliminary data.</text>
</comment>
<evidence type="ECO:0000313" key="8">
    <source>
        <dbReference type="Proteomes" id="UP000178520"/>
    </source>
</evidence>
<dbReference type="STRING" id="1802660.A2735_01460"/>
<comment type="similarity">
    <text evidence="2">Belongs to the NADH dehydrogenase family.</text>
</comment>
<dbReference type="PRINTS" id="PR00411">
    <property type="entry name" value="PNDRDTASEI"/>
</dbReference>
<evidence type="ECO:0000256" key="1">
    <source>
        <dbReference type="ARBA" id="ARBA00001974"/>
    </source>
</evidence>
<dbReference type="Gene3D" id="3.50.50.100">
    <property type="match status" value="1"/>
</dbReference>
<name>A0A1F8EB10_9BACT</name>
<evidence type="ECO:0000256" key="5">
    <source>
        <dbReference type="ARBA" id="ARBA00023002"/>
    </source>
</evidence>
<dbReference type="GO" id="GO:0003955">
    <property type="term" value="F:NAD(P)H dehydrogenase (quinone) activity"/>
    <property type="evidence" value="ECO:0007669"/>
    <property type="project" value="TreeGrafter"/>
</dbReference>
<evidence type="ECO:0000259" key="6">
    <source>
        <dbReference type="Pfam" id="PF07992"/>
    </source>
</evidence>
<dbReference type="Pfam" id="PF07992">
    <property type="entry name" value="Pyr_redox_2"/>
    <property type="match status" value="1"/>
</dbReference>
<evidence type="ECO:0000313" key="7">
    <source>
        <dbReference type="EMBL" id="OGM97807.1"/>
    </source>
</evidence>
<dbReference type="PANTHER" id="PTHR42913">
    <property type="entry name" value="APOPTOSIS-INDUCING FACTOR 1"/>
    <property type="match status" value="1"/>
</dbReference>
<dbReference type="PANTHER" id="PTHR42913:SF3">
    <property type="entry name" value="64 KDA MITOCHONDRIAL NADH DEHYDROGENASE (EUROFUNG)"/>
    <property type="match status" value="1"/>
</dbReference>
<dbReference type="InterPro" id="IPR023753">
    <property type="entry name" value="FAD/NAD-binding_dom"/>
</dbReference>
<evidence type="ECO:0000256" key="3">
    <source>
        <dbReference type="ARBA" id="ARBA00022630"/>
    </source>
</evidence>
<feature type="domain" description="FAD/NAD(P)-binding" evidence="6">
    <location>
        <begin position="3"/>
        <end position="328"/>
    </location>
</feature>
<evidence type="ECO:0000256" key="2">
    <source>
        <dbReference type="ARBA" id="ARBA00005272"/>
    </source>
</evidence>
<keyword evidence="5" id="KW-0560">Oxidoreductase</keyword>
<dbReference type="Proteomes" id="UP000178520">
    <property type="component" value="Unassembled WGS sequence"/>
</dbReference>
<organism evidence="7 8">
    <name type="scientific">Candidatus Yanofskybacteria bacterium RIFCSPHIGHO2_01_FULL_41_21</name>
    <dbReference type="NCBI Taxonomy" id="1802660"/>
    <lineage>
        <taxon>Bacteria</taxon>
        <taxon>Candidatus Yanofskyibacteriota</taxon>
    </lineage>
</organism>
<sequence>MKKILILGGGFGGVRCALDCARKFKDKATVTLIDQNSYHTFTSALYEVASAYQPTEDPFALELRRAVAIPYKDILENKKVDFIQAQITSVDLVNSKVFLDGGTQLDFDYIIFALGSQTADFGILGVREYAYQFKTTDDAVTLHNKLETSFRAMAQGKLSSPVKFLIIGAGFTGIELAGELMTCAKRLARRYGLNQRSFSTILFEAGSVILPIIKETERKKIINRLTDLGVVIMTNSVVESVLSDSVKLKTGQTVTGTAVVWTAGVQANQLLKTIYGLPITDKAKIMVDKNLQVQDSDKLFALGDCVEFVDSKTQKSIPGLAYTAQAQGRLVAENLYSIVFQKRLHPYIPSYGHWVAPVGGKFAVAHLDGFGSYFGFYGWVIRTLVDLRYFLSILPLPKAIKLFGKDLLLFSKND</sequence>
<evidence type="ECO:0000256" key="4">
    <source>
        <dbReference type="ARBA" id="ARBA00022827"/>
    </source>
</evidence>
<keyword evidence="3" id="KW-0285">Flavoprotein</keyword>